<evidence type="ECO:0000256" key="4">
    <source>
        <dbReference type="SAM" id="Phobius"/>
    </source>
</evidence>
<protein>
    <recommendedName>
        <fullName evidence="2">Peptidyl-prolyl cis-trans isomerase</fullName>
        <shortName evidence="2">PPIase</shortName>
        <ecNumber evidence="2">5.2.1.8</ecNumber>
    </recommendedName>
</protein>
<comment type="caution">
    <text evidence="6">The sequence shown here is derived from an EMBL/GenBank/DDBJ whole genome shotgun (WGS) entry which is preliminary data.</text>
</comment>
<comment type="function">
    <text evidence="1 2">PPIases accelerate the folding of proteins. It catalyzes the cis-trans isomerization of proline imidic peptide bonds in oligopeptides.</text>
</comment>
<feature type="region of interest" description="Disordered" evidence="3">
    <location>
        <begin position="56"/>
        <end position="83"/>
    </location>
</feature>
<feature type="compositionally biased region" description="Basic residues" evidence="3">
    <location>
        <begin position="1"/>
        <end position="11"/>
    </location>
</feature>
<dbReference type="RefSeq" id="WP_151569041.1">
    <property type="nucleotide sequence ID" value="NZ_WBMT01000027.1"/>
</dbReference>
<dbReference type="SUPFAM" id="SSF50891">
    <property type="entry name" value="Cyclophilin-like"/>
    <property type="match status" value="1"/>
</dbReference>
<evidence type="ECO:0000313" key="6">
    <source>
        <dbReference type="EMBL" id="KAB2341086.1"/>
    </source>
</evidence>
<sequence length="273" mass="28294">MAGKDRKKQLARQRYERQEQARLARETRARRVKIIASVAAVAVIAGGTGAVAAFAGGKDDKDKDKANANADAAASPTPTQAAAKPGECAYTAAQEAGAPKDLGKPPVKPAYKGTVQATIKTSQGDIGLELDGKKAPCATNSFAFLAKKDFWNKTFCHRLSTSEGLKMLQCGDPTGTGSGGPGYQFGNENTDGAKYTKGTLAMANAGPGTNGSQFFLVYGDSQLSPDYTVFGKITSGIDVLEAVAKGGIAKAGQDGTGEPKKKVTIQDVSIAKK</sequence>
<dbReference type="Gene3D" id="2.40.100.10">
    <property type="entry name" value="Cyclophilin-like"/>
    <property type="match status" value="1"/>
</dbReference>
<keyword evidence="7" id="KW-1185">Reference proteome</keyword>
<gene>
    <name evidence="6" type="ORF">F8566_43115</name>
</gene>
<feature type="compositionally biased region" description="Basic and acidic residues" evidence="3">
    <location>
        <begin position="13"/>
        <end position="27"/>
    </location>
</feature>
<dbReference type="Pfam" id="PF00160">
    <property type="entry name" value="Pro_isomerase"/>
    <property type="match status" value="1"/>
</dbReference>
<feature type="domain" description="PPIase cyclophilin-type" evidence="5">
    <location>
        <begin position="124"/>
        <end position="270"/>
    </location>
</feature>
<evidence type="ECO:0000256" key="2">
    <source>
        <dbReference type="RuleBase" id="RU363019"/>
    </source>
</evidence>
<keyword evidence="4" id="KW-0472">Membrane</keyword>
<feature type="region of interest" description="Disordered" evidence="3">
    <location>
        <begin position="1"/>
        <end position="27"/>
    </location>
</feature>
<dbReference type="Proteomes" id="UP000468735">
    <property type="component" value="Unassembled WGS sequence"/>
</dbReference>
<dbReference type="PROSITE" id="PS50072">
    <property type="entry name" value="CSA_PPIASE_2"/>
    <property type="match status" value="1"/>
</dbReference>
<dbReference type="InterPro" id="IPR029000">
    <property type="entry name" value="Cyclophilin-like_dom_sf"/>
</dbReference>
<dbReference type="InterPro" id="IPR002130">
    <property type="entry name" value="Cyclophilin-type_PPIase_dom"/>
</dbReference>
<dbReference type="PANTHER" id="PTHR45625">
    <property type="entry name" value="PEPTIDYL-PROLYL CIS-TRANS ISOMERASE-RELATED"/>
    <property type="match status" value="1"/>
</dbReference>
<dbReference type="OrthoDB" id="5507614at2"/>
<accession>A0A6H9YGI5</accession>
<dbReference type="PRINTS" id="PR00153">
    <property type="entry name" value="CSAPPISMRASE"/>
</dbReference>
<dbReference type="AlphaFoldDB" id="A0A6H9YGI5"/>
<feature type="transmembrane region" description="Helical" evidence="4">
    <location>
        <begin position="34"/>
        <end position="55"/>
    </location>
</feature>
<dbReference type="PANTHER" id="PTHR45625:SF3">
    <property type="entry name" value="PEPTIDYL-PROLYL CIS-TRANS ISOMERASE B-RELATED"/>
    <property type="match status" value="1"/>
</dbReference>
<dbReference type="EMBL" id="WBMT01000027">
    <property type="protein sequence ID" value="KAB2341086.1"/>
    <property type="molecule type" value="Genomic_DNA"/>
</dbReference>
<keyword evidence="2 6" id="KW-0413">Isomerase</keyword>
<comment type="catalytic activity">
    <reaction evidence="2">
        <text>[protein]-peptidylproline (omega=180) = [protein]-peptidylproline (omega=0)</text>
        <dbReference type="Rhea" id="RHEA:16237"/>
        <dbReference type="Rhea" id="RHEA-COMP:10747"/>
        <dbReference type="Rhea" id="RHEA-COMP:10748"/>
        <dbReference type="ChEBI" id="CHEBI:83833"/>
        <dbReference type="ChEBI" id="CHEBI:83834"/>
        <dbReference type="EC" id="5.2.1.8"/>
    </reaction>
</comment>
<keyword evidence="4" id="KW-0812">Transmembrane</keyword>
<keyword evidence="2" id="KW-0697">Rotamase</keyword>
<name>A0A6H9YGI5_9ACTN</name>
<feature type="region of interest" description="Disordered" evidence="3">
    <location>
        <begin position="250"/>
        <end position="273"/>
    </location>
</feature>
<evidence type="ECO:0000256" key="3">
    <source>
        <dbReference type="SAM" id="MobiDB-lite"/>
    </source>
</evidence>
<dbReference type="EC" id="5.2.1.8" evidence="2"/>
<evidence type="ECO:0000259" key="5">
    <source>
        <dbReference type="PROSITE" id="PS50072"/>
    </source>
</evidence>
<feature type="compositionally biased region" description="Basic and acidic residues" evidence="3">
    <location>
        <begin position="57"/>
        <end position="66"/>
    </location>
</feature>
<keyword evidence="4" id="KW-1133">Transmembrane helix</keyword>
<proteinExistence type="inferred from homology"/>
<reference evidence="6 7" key="1">
    <citation type="submission" date="2019-09" db="EMBL/GenBank/DDBJ databases">
        <title>Actinomadura physcomitrii sp. nov., a novel actinomycete isolated from moss [Physcomitrium sphaericum (Ludw) Fuernr].</title>
        <authorList>
            <person name="Zhuang X."/>
            <person name="Liu C."/>
        </authorList>
    </citation>
    <scope>NUCLEOTIDE SEQUENCE [LARGE SCALE GENOMIC DNA]</scope>
    <source>
        <strain evidence="6 7">HMC1</strain>
    </source>
</reference>
<evidence type="ECO:0000256" key="1">
    <source>
        <dbReference type="ARBA" id="ARBA00002388"/>
    </source>
</evidence>
<evidence type="ECO:0000313" key="7">
    <source>
        <dbReference type="Proteomes" id="UP000468735"/>
    </source>
</evidence>
<feature type="compositionally biased region" description="Low complexity" evidence="3">
    <location>
        <begin position="67"/>
        <end position="83"/>
    </location>
</feature>
<organism evidence="6 7">
    <name type="scientific">Actinomadura rudentiformis</name>
    <dbReference type="NCBI Taxonomy" id="359158"/>
    <lineage>
        <taxon>Bacteria</taxon>
        <taxon>Bacillati</taxon>
        <taxon>Actinomycetota</taxon>
        <taxon>Actinomycetes</taxon>
        <taxon>Streptosporangiales</taxon>
        <taxon>Thermomonosporaceae</taxon>
        <taxon>Actinomadura</taxon>
    </lineage>
</organism>
<comment type="similarity">
    <text evidence="2">Belongs to the cyclophilin-type PPIase family.</text>
</comment>
<dbReference type="CDD" id="cd00317">
    <property type="entry name" value="cyclophilin"/>
    <property type="match status" value="1"/>
</dbReference>
<dbReference type="InterPro" id="IPR044666">
    <property type="entry name" value="Cyclophilin_A-like"/>
</dbReference>
<dbReference type="GO" id="GO:0003755">
    <property type="term" value="F:peptidyl-prolyl cis-trans isomerase activity"/>
    <property type="evidence" value="ECO:0007669"/>
    <property type="project" value="UniProtKB-UniRule"/>
</dbReference>